<sequence>MYESLNFKLKNDDKHALVKCP</sequence>
<gene>
    <name evidence="1" type="ORF">UFOVP527_54</name>
</gene>
<feature type="non-terminal residue" evidence="1">
    <location>
        <position position="21"/>
    </location>
</feature>
<reference evidence="1" key="1">
    <citation type="submission" date="2020-04" db="EMBL/GenBank/DDBJ databases">
        <authorList>
            <person name="Chiriac C."/>
            <person name="Salcher M."/>
            <person name="Ghai R."/>
            <person name="Kavagutti S V."/>
        </authorList>
    </citation>
    <scope>NUCLEOTIDE SEQUENCE</scope>
</reference>
<evidence type="ECO:0000313" key="1">
    <source>
        <dbReference type="EMBL" id="CAB4149169.1"/>
    </source>
</evidence>
<organism evidence="1">
    <name type="scientific">uncultured Caudovirales phage</name>
    <dbReference type="NCBI Taxonomy" id="2100421"/>
    <lineage>
        <taxon>Viruses</taxon>
        <taxon>Duplodnaviria</taxon>
        <taxon>Heunggongvirae</taxon>
        <taxon>Uroviricota</taxon>
        <taxon>Caudoviricetes</taxon>
        <taxon>Peduoviridae</taxon>
        <taxon>Maltschvirus</taxon>
        <taxon>Maltschvirus maltsch</taxon>
    </lineage>
</organism>
<proteinExistence type="predicted"/>
<name>A0A6J5MZI9_9CAUD</name>
<protein>
    <submittedName>
        <fullName evidence="1">Uncharacterized protein</fullName>
    </submittedName>
</protein>
<dbReference type="EMBL" id="LR796511">
    <property type="protein sequence ID" value="CAB4149169.1"/>
    <property type="molecule type" value="Genomic_DNA"/>
</dbReference>
<accession>A0A6J5MZI9</accession>